<dbReference type="WBParaSite" id="PDA_v2.g22846.t1">
    <property type="protein sequence ID" value="PDA_v2.g22846.t1"/>
    <property type="gene ID" value="PDA_v2.g22846"/>
</dbReference>
<dbReference type="GO" id="GO:0046512">
    <property type="term" value="P:sphingosine biosynthetic process"/>
    <property type="evidence" value="ECO:0007669"/>
    <property type="project" value="TreeGrafter"/>
</dbReference>
<evidence type="ECO:0000256" key="1">
    <source>
        <dbReference type="ARBA" id="ARBA00001933"/>
    </source>
</evidence>
<dbReference type="GO" id="GO:0046513">
    <property type="term" value="P:ceramide biosynthetic process"/>
    <property type="evidence" value="ECO:0007669"/>
    <property type="project" value="TreeGrafter"/>
</dbReference>
<dbReference type="GO" id="GO:0017059">
    <property type="term" value="C:serine palmitoyltransferase complex"/>
    <property type="evidence" value="ECO:0007669"/>
    <property type="project" value="TreeGrafter"/>
</dbReference>
<keyword evidence="4 6" id="KW-0663">Pyridoxal phosphate</keyword>
<dbReference type="PANTHER" id="PTHR13693">
    <property type="entry name" value="CLASS II AMINOTRANSFERASE/8-AMINO-7-OXONONANOATE SYNTHASE"/>
    <property type="match status" value="1"/>
</dbReference>
<evidence type="ECO:0000256" key="3">
    <source>
        <dbReference type="ARBA" id="ARBA00022679"/>
    </source>
</evidence>
<dbReference type="AlphaFoldDB" id="A0A914PVQ6"/>
<dbReference type="Proteomes" id="UP000887578">
    <property type="component" value="Unplaced"/>
</dbReference>
<protein>
    <submittedName>
        <fullName evidence="9">Aminotransferase class I/classII domain-containing protein</fullName>
    </submittedName>
</protein>
<dbReference type="InterPro" id="IPR001917">
    <property type="entry name" value="Aminotrans_II_pyridoxalP_BS"/>
</dbReference>
<dbReference type="InterPro" id="IPR004839">
    <property type="entry name" value="Aminotransferase_I/II_large"/>
</dbReference>
<organism evidence="8 9">
    <name type="scientific">Panagrolaimus davidi</name>
    <dbReference type="NCBI Taxonomy" id="227884"/>
    <lineage>
        <taxon>Eukaryota</taxon>
        <taxon>Metazoa</taxon>
        <taxon>Ecdysozoa</taxon>
        <taxon>Nematoda</taxon>
        <taxon>Chromadorea</taxon>
        <taxon>Rhabditida</taxon>
        <taxon>Tylenchina</taxon>
        <taxon>Panagrolaimomorpha</taxon>
        <taxon>Panagrolaimoidea</taxon>
        <taxon>Panagrolaimidae</taxon>
        <taxon>Panagrolaimus</taxon>
    </lineage>
</organism>
<proteinExistence type="inferred from homology"/>
<evidence type="ECO:0000259" key="7">
    <source>
        <dbReference type="Pfam" id="PF00155"/>
    </source>
</evidence>
<dbReference type="InterPro" id="IPR015422">
    <property type="entry name" value="PyrdxlP-dep_Trfase_small"/>
</dbReference>
<evidence type="ECO:0000313" key="9">
    <source>
        <dbReference type="WBParaSite" id="PDA_v2.g22846.t1"/>
    </source>
</evidence>
<evidence type="ECO:0000256" key="5">
    <source>
        <dbReference type="ARBA" id="ARBA00023315"/>
    </source>
</evidence>
<feature type="domain" description="Aminotransferase class I/classII large" evidence="7">
    <location>
        <begin position="2"/>
        <end position="294"/>
    </location>
</feature>
<evidence type="ECO:0000256" key="2">
    <source>
        <dbReference type="ARBA" id="ARBA00008392"/>
    </source>
</evidence>
<dbReference type="Pfam" id="PF00155">
    <property type="entry name" value="Aminotran_1_2"/>
    <property type="match status" value="1"/>
</dbReference>
<evidence type="ECO:0000256" key="6">
    <source>
        <dbReference type="RuleBase" id="RU003693"/>
    </source>
</evidence>
<dbReference type="GO" id="GO:0016020">
    <property type="term" value="C:membrane"/>
    <property type="evidence" value="ECO:0007669"/>
    <property type="project" value="GOC"/>
</dbReference>
<dbReference type="GO" id="GO:0004758">
    <property type="term" value="F:serine C-palmitoyltransferase activity"/>
    <property type="evidence" value="ECO:0007669"/>
    <property type="project" value="TreeGrafter"/>
</dbReference>
<comment type="cofactor">
    <cofactor evidence="1 6">
        <name>pyridoxal 5'-phosphate</name>
        <dbReference type="ChEBI" id="CHEBI:597326"/>
    </cofactor>
</comment>
<dbReference type="Gene3D" id="3.40.640.10">
    <property type="entry name" value="Type I PLP-dependent aspartate aminotransferase-like (Major domain)"/>
    <property type="match status" value="1"/>
</dbReference>
<keyword evidence="8" id="KW-1185">Reference proteome</keyword>
<name>A0A914PVQ6_9BILA</name>
<dbReference type="PROSITE" id="PS00599">
    <property type="entry name" value="AA_TRANSFER_CLASS_2"/>
    <property type="match status" value="1"/>
</dbReference>
<dbReference type="GO" id="GO:0030170">
    <property type="term" value="F:pyridoxal phosphate binding"/>
    <property type="evidence" value="ECO:0007669"/>
    <property type="project" value="InterPro"/>
</dbReference>
<evidence type="ECO:0000256" key="4">
    <source>
        <dbReference type="ARBA" id="ARBA00022898"/>
    </source>
</evidence>
<dbReference type="InterPro" id="IPR050087">
    <property type="entry name" value="AON_synthase_class-II"/>
</dbReference>
<sequence>MVCPMGFGTNSMNLPAIANENTLVLSDELNHASLVLGLRLSKAKVVVFKHNNAKNCEFKLRNALAEYIHKNGKSPSKILIVVEGIYSMEGTITDLPSFIEVKKRNKAYLFVDEAHSIGALGPRGRGVVDYWGCNPRDIDVLMGTLTKSFASAGGYIAGSKALIGYLRNNSAVYNYGTAMSPALVGQISEALRIICGEDGTTTGQEKIQRLLRNSRYFRKRIQQLGFLIYGQEDSPVVPIMTFFISKVVATGREALKYNLGLIAVGFPATAITKARARVCLSADHTKEQLDQVLNILDIIGDKMNIKYGKNPFPDGYIVEY</sequence>
<comment type="similarity">
    <text evidence="2 6">Belongs to the class-II pyridoxal-phosphate-dependent aminotransferase family.</text>
</comment>
<keyword evidence="3" id="KW-0808">Transferase</keyword>
<dbReference type="InterPro" id="IPR015421">
    <property type="entry name" value="PyrdxlP-dep_Trfase_major"/>
</dbReference>
<dbReference type="SUPFAM" id="SSF53383">
    <property type="entry name" value="PLP-dependent transferases"/>
    <property type="match status" value="1"/>
</dbReference>
<dbReference type="PANTHER" id="PTHR13693:SF54">
    <property type="entry name" value="SERINE PALMITOYLTRANSFERASE 3"/>
    <property type="match status" value="1"/>
</dbReference>
<accession>A0A914PVQ6</accession>
<reference evidence="9" key="1">
    <citation type="submission" date="2022-11" db="UniProtKB">
        <authorList>
            <consortium name="WormBaseParasite"/>
        </authorList>
    </citation>
    <scope>IDENTIFICATION</scope>
</reference>
<dbReference type="Gene3D" id="3.90.1150.10">
    <property type="entry name" value="Aspartate Aminotransferase, domain 1"/>
    <property type="match status" value="1"/>
</dbReference>
<keyword evidence="5" id="KW-0012">Acyltransferase</keyword>
<dbReference type="InterPro" id="IPR015424">
    <property type="entry name" value="PyrdxlP-dep_Trfase"/>
</dbReference>
<evidence type="ECO:0000313" key="8">
    <source>
        <dbReference type="Proteomes" id="UP000887578"/>
    </source>
</evidence>